<reference evidence="2" key="1">
    <citation type="submission" date="2014-03" db="EMBL/GenBank/DDBJ databases">
        <authorList>
            <person name="Aksoy S."/>
            <person name="Warren W."/>
            <person name="Wilson R.K."/>
        </authorList>
    </citation>
    <scope>NUCLEOTIDE SEQUENCE [LARGE SCALE GENOMIC DNA]</scope>
    <source>
        <strain evidence="2">IAEA</strain>
    </source>
</reference>
<dbReference type="VEuPathDB" id="VectorBase:GPAI015793"/>
<keyword evidence="2" id="KW-1185">Reference proteome</keyword>
<dbReference type="Proteomes" id="UP000092445">
    <property type="component" value="Unassembled WGS sequence"/>
</dbReference>
<sequence>MLAQRCTLLSKWDAHGSINFVVNFADQRSLRSSLKSSKLLYDNSLPNMINASIQSITLLCNSFIPYFKISCLPETNSFINGSEQLMDAINFLFSTAQESMFILIVWMFVIRVRCSLLGLQNYEMQY</sequence>
<organism evidence="1 2">
    <name type="scientific">Glossina pallidipes</name>
    <name type="common">Tsetse fly</name>
    <dbReference type="NCBI Taxonomy" id="7398"/>
    <lineage>
        <taxon>Eukaryota</taxon>
        <taxon>Metazoa</taxon>
        <taxon>Ecdysozoa</taxon>
        <taxon>Arthropoda</taxon>
        <taxon>Hexapoda</taxon>
        <taxon>Insecta</taxon>
        <taxon>Pterygota</taxon>
        <taxon>Neoptera</taxon>
        <taxon>Endopterygota</taxon>
        <taxon>Diptera</taxon>
        <taxon>Brachycera</taxon>
        <taxon>Muscomorpha</taxon>
        <taxon>Hippoboscoidea</taxon>
        <taxon>Glossinidae</taxon>
        <taxon>Glossina</taxon>
    </lineage>
</organism>
<reference evidence="1" key="2">
    <citation type="submission" date="2020-05" db="UniProtKB">
        <authorList>
            <consortium name="EnsemblMetazoa"/>
        </authorList>
    </citation>
    <scope>IDENTIFICATION</scope>
    <source>
        <strain evidence="1">IAEA</strain>
    </source>
</reference>
<protein>
    <submittedName>
        <fullName evidence="1">Uncharacterized protein</fullName>
    </submittedName>
</protein>
<dbReference type="AlphaFoldDB" id="A0A1A9ZIM1"/>
<accession>A0A1A9ZIM1</accession>
<evidence type="ECO:0000313" key="2">
    <source>
        <dbReference type="Proteomes" id="UP000092445"/>
    </source>
</evidence>
<name>A0A1A9ZIM1_GLOPL</name>
<evidence type="ECO:0000313" key="1">
    <source>
        <dbReference type="EnsemblMetazoa" id="GPAI015793-PA"/>
    </source>
</evidence>
<dbReference type="EnsemblMetazoa" id="GPAI015793-RA">
    <property type="protein sequence ID" value="GPAI015793-PA"/>
    <property type="gene ID" value="GPAI015793"/>
</dbReference>
<proteinExistence type="predicted"/>